<dbReference type="PROSITE" id="PS00028">
    <property type="entry name" value="ZINC_FINGER_C2H2_1"/>
    <property type="match status" value="6"/>
</dbReference>
<evidence type="ECO:0000256" key="12">
    <source>
        <dbReference type="SAM" id="MobiDB-lite"/>
    </source>
</evidence>
<gene>
    <name evidence="15" type="primary">znf516</name>
</gene>
<feature type="region of interest" description="Disordered" evidence="12">
    <location>
        <begin position="339"/>
        <end position="361"/>
    </location>
</feature>
<dbReference type="InterPro" id="IPR013087">
    <property type="entry name" value="Znf_C2H2_type"/>
</dbReference>
<dbReference type="InterPro" id="IPR036236">
    <property type="entry name" value="Znf_C2H2_sf"/>
</dbReference>
<feature type="compositionally biased region" description="Low complexity" evidence="12">
    <location>
        <begin position="1"/>
        <end position="12"/>
    </location>
</feature>
<dbReference type="PROSITE" id="PS50157">
    <property type="entry name" value="ZINC_FINGER_C2H2_2"/>
    <property type="match status" value="10"/>
</dbReference>
<evidence type="ECO:0000256" key="1">
    <source>
        <dbReference type="ARBA" id="ARBA00004123"/>
    </source>
</evidence>
<feature type="domain" description="C2H2-type" evidence="13">
    <location>
        <begin position="1036"/>
        <end position="1063"/>
    </location>
</feature>
<evidence type="ECO:0000256" key="2">
    <source>
        <dbReference type="ARBA" id="ARBA00006991"/>
    </source>
</evidence>
<comment type="subcellular location">
    <subcellularLocation>
        <location evidence="1">Nucleus</location>
    </subcellularLocation>
</comment>
<feature type="compositionally biased region" description="Basic and acidic residues" evidence="12">
    <location>
        <begin position="1116"/>
        <end position="1127"/>
    </location>
</feature>
<keyword evidence="10" id="KW-0539">Nucleus</keyword>
<feature type="region of interest" description="Disordered" evidence="12">
    <location>
        <begin position="1091"/>
        <end position="1127"/>
    </location>
</feature>
<dbReference type="FunFam" id="3.30.160.60:FF:000761">
    <property type="entry name" value="Zinc finger protein 449"/>
    <property type="match status" value="1"/>
</dbReference>
<keyword evidence="9" id="KW-0804">Transcription</keyword>
<evidence type="ECO:0000256" key="10">
    <source>
        <dbReference type="ARBA" id="ARBA00023242"/>
    </source>
</evidence>
<feature type="region of interest" description="Disordered" evidence="12">
    <location>
        <begin position="545"/>
        <end position="593"/>
    </location>
</feature>
<evidence type="ECO:0000313" key="15">
    <source>
        <dbReference type="RefSeq" id="XP_030644359.1"/>
    </source>
</evidence>
<evidence type="ECO:0000256" key="8">
    <source>
        <dbReference type="ARBA" id="ARBA00023125"/>
    </source>
</evidence>
<dbReference type="InterPro" id="IPR051967">
    <property type="entry name" value="Krueppel_C2H2-ZF"/>
</dbReference>
<keyword evidence="6" id="KW-0862">Zinc</keyword>
<evidence type="ECO:0000313" key="14">
    <source>
        <dbReference type="Proteomes" id="UP000504632"/>
    </source>
</evidence>
<feature type="compositionally biased region" description="Basic and acidic residues" evidence="12">
    <location>
        <begin position="688"/>
        <end position="705"/>
    </location>
</feature>
<dbReference type="OrthoDB" id="8852887at2759"/>
<dbReference type="InParanoid" id="A0A6J2WJ03"/>
<feature type="domain" description="C2H2-type" evidence="13">
    <location>
        <begin position="57"/>
        <end position="79"/>
    </location>
</feature>
<feature type="region of interest" description="Disordered" evidence="12">
    <location>
        <begin position="1"/>
        <end position="30"/>
    </location>
</feature>
<feature type="region of interest" description="Disordered" evidence="12">
    <location>
        <begin position="200"/>
        <end position="219"/>
    </location>
</feature>
<dbReference type="AlphaFoldDB" id="A0A6J2WJ03"/>
<keyword evidence="8" id="KW-0238">DNA-binding</keyword>
<evidence type="ECO:0000256" key="9">
    <source>
        <dbReference type="ARBA" id="ARBA00023163"/>
    </source>
</evidence>
<feature type="region of interest" description="Disordered" evidence="12">
    <location>
        <begin position="785"/>
        <end position="911"/>
    </location>
</feature>
<dbReference type="CTD" id="9658"/>
<name>A0A6J2WJ03_CHACN</name>
<dbReference type="FunCoup" id="A0A6J2WJ03">
    <property type="interactions" value="918"/>
</dbReference>
<evidence type="ECO:0000256" key="5">
    <source>
        <dbReference type="ARBA" id="ARBA00022771"/>
    </source>
</evidence>
<feature type="domain" description="C2H2-type" evidence="13">
    <location>
        <begin position="1064"/>
        <end position="1087"/>
    </location>
</feature>
<feature type="domain" description="C2H2-type" evidence="13">
    <location>
        <begin position="151"/>
        <end position="174"/>
    </location>
</feature>
<feature type="domain" description="C2H2-type" evidence="13">
    <location>
        <begin position="312"/>
        <end position="334"/>
    </location>
</feature>
<dbReference type="SUPFAM" id="SSF57667">
    <property type="entry name" value="beta-beta-alpha zinc fingers"/>
    <property type="match status" value="4"/>
</dbReference>
<feature type="domain" description="C2H2-type" evidence="13">
    <location>
        <begin position="177"/>
        <end position="205"/>
    </location>
</feature>
<feature type="region of interest" description="Disordered" evidence="12">
    <location>
        <begin position="439"/>
        <end position="521"/>
    </location>
</feature>
<feature type="compositionally biased region" description="Basic and acidic residues" evidence="12">
    <location>
        <begin position="580"/>
        <end position="593"/>
    </location>
</feature>
<feature type="domain" description="C2H2-type" evidence="13">
    <location>
        <begin position="29"/>
        <end position="56"/>
    </location>
</feature>
<feature type="compositionally biased region" description="Acidic residues" evidence="12">
    <location>
        <begin position="90"/>
        <end position="100"/>
    </location>
</feature>
<evidence type="ECO:0000256" key="7">
    <source>
        <dbReference type="ARBA" id="ARBA00023015"/>
    </source>
</evidence>
<evidence type="ECO:0000256" key="4">
    <source>
        <dbReference type="ARBA" id="ARBA00022737"/>
    </source>
</evidence>
<feature type="compositionally biased region" description="Low complexity" evidence="12">
    <location>
        <begin position="562"/>
        <end position="579"/>
    </location>
</feature>
<dbReference type="PANTHER" id="PTHR45925">
    <property type="entry name" value="ZINC FINGER PROTEIN"/>
    <property type="match status" value="1"/>
</dbReference>
<feature type="compositionally biased region" description="Polar residues" evidence="12">
    <location>
        <begin position="464"/>
        <end position="473"/>
    </location>
</feature>
<keyword evidence="14" id="KW-1185">Reference proteome</keyword>
<feature type="region of interest" description="Disordered" evidence="12">
    <location>
        <begin position="927"/>
        <end position="947"/>
    </location>
</feature>
<feature type="compositionally biased region" description="Low complexity" evidence="12">
    <location>
        <begin position="893"/>
        <end position="905"/>
    </location>
</feature>
<keyword evidence="3" id="KW-0479">Metal-binding</keyword>
<dbReference type="Pfam" id="PF00096">
    <property type="entry name" value="zf-C2H2"/>
    <property type="match status" value="6"/>
</dbReference>
<dbReference type="FunFam" id="3.30.160.60:FF:001673">
    <property type="entry name" value="Zinc finger protein 536"/>
    <property type="match status" value="1"/>
</dbReference>
<evidence type="ECO:0000259" key="13">
    <source>
        <dbReference type="PROSITE" id="PS50157"/>
    </source>
</evidence>
<dbReference type="GO" id="GO:0000981">
    <property type="term" value="F:DNA-binding transcription factor activity, RNA polymerase II-specific"/>
    <property type="evidence" value="ECO:0007669"/>
    <property type="project" value="TreeGrafter"/>
</dbReference>
<dbReference type="FunFam" id="3.30.160.60:FF:000075">
    <property type="entry name" value="Putative zinc finger protein 536"/>
    <property type="match status" value="1"/>
</dbReference>
<evidence type="ECO:0000256" key="3">
    <source>
        <dbReference type="ARBA" id="ARBA00022723"/>
    </source>
</evidence>
<accession>A0A6J2WJ03</accession>
<proteinExistence type="inferred from homology"/>
<comment type="similarity">
    <text evidence="2">Belongs to the krueppel C2H2-type zinc-finger protein family.</text>
</comment>
<evidence type="ECO:0000256" key="6">
    <source>
        <dbReference type="ARBA" id="ARBA00022833"/>
    </source>
</evidence>
<feature type="compositionally biased region" description="Polar residues" evidence="12">
    <location>
        <begin position="879"/>
        <end position="892"/>
    </location>
</feature>
<feature type="region of interest" description="Disordered" evidence="12">
    <location>
        <begin position="83"/>
        <end position="141"/>
    </location>
</feature>
<dbReference type="SMART" id="SM00355">
    <property type="entry name" value="ZnF_C2H2"/>
    <property type="match status" value="12"/>
</dbReference>
<sequence>MEVEQQEVAAEESLSKASPTGPDEKSHGHTCELCGRNFPFLSSLSQHMRKHTGERPYKCPHCQYRSAQKGSLKAHVRTHKLDGLTQSPADGEEVEEEDQEGGVPEAQDGCSSPTESTSACNNVINGEETTKRRKKGVKKEKLVSEGSKQSFQCSLCRKKLFSQAELEQHMQEIHKVFNCQLCSFEASQEDQLLAHVEKVHSSEEGATTPEGLTVDGAGEENEGVRGNFPCGQCDQVFTQAWLLKTHMKKHQGSLDHGCRICGRRFREPWFLRSHMKTHSTKTKPKSESDPPATINNVAQDEAGLVNDVCLYELCAKCGNFFHDRKSLWLHEKVHKHISDGRSVSPTRQSPHVDDDPQSPAGKRRFLECLNLRPAGTGENLFEGSLGKRIPELDPVSSYQAWQLVTRGRVVEVSEKSLGWEERLADADVAYDREKGEYVLLKQDKRKRQLESSPGNPSSKKRRGSANQVYSQSGHAGGVTPHGNSERNGPAITGDLSPDNCNDLEYRPSSRTSRKNAKTKTSECLECGKGFRTHQQMVIHMLIRHGGLSDGTEDGSHSAGLGSTSRPADSASDSPAASATREARQRGQPGDQDKKPYTCSHCDFCTSSSAAMAAHMQTQHALIKEWEKRQGAFTSTLNQSHAQLSSTLSSAYRGFPRLRHALLQQPYWPYNTSCHPEGSGLRSTTSPIRKNETHREGKGKGDRESSSDDNTDASLLNLCIGGGDPKEGVSKPSQTTLVRHQCPYCSHATFYPEVLWIHQRVAHKIDSSVLAPKWAPRNGFKSIKSSLEFKRRTGPPPFLEGKDCPSLPQTRTSRTSPPEPSPSGAKKTEPRTSSSESGSSLTRGHLPASGPSGASPQSSKQKGNRSKLDELACSTKPKTEAQQSCSSAATSVKPSASSQRSSLPSPKTGSRVMESSLLPQEGLRFMLSSKQNPSEHRTTKASSQHTPGRADQIVQAMHSSASYDPWGRLGIGGPSTHAQLKRELSTDCPEATGDILNFLKNCSPQDLATLYHHWGFSNAMLEQAAGMVRSGVQQGEHICPVCGKSFSQPSHYRTHMRSHTGERPFRCRYCPYSASQKGNLKTHVQTVHRLAFDNTQYPDGRLRQGPSTDPTHSTQQKSREQPLSKDSD</sequence>
<feature type="region of interest" description="Disordered" evidence="12">
    <location>
        <begin position="673"/>
        <end position="714"/>
    </location>
</feature>
<dbReference type="Gene3D" id="3.30.160.60">
    <property type="entry name" value="Classic Zinc Finger"/>
    <property type="match status" value="8"/>
</dbReference>
<feature type="domain" description="C2H2-type" evidence="13">
    <location>
        <begin position="521"/>
        <end position="549"/>
    </location>
</feature>
<dbReference type="Proteomes" id="UP000504632">
    <property type="component" value="Chromosome 12"/>
</dbReference>
<feature type="domain" description="C2H2-type" evidence="13">
    <location>
        <begin position="256"/>
        <end position="283"/>
    </location>
</feature>
<keyword evidence="4" id="KW-0677">Repeat</keyword>
<dbReference type="GeneID" id="115824744"/>
<dbReference type="GO" id="GO:0008270">
    <property type="term" value="F:zinc ion binding"/>
    <property type="evidence" value="ECO:0007669"/>
    <property type="project" value="UniProtKB-KW"/>
</dbReference>
<dbReference type="GO" id="GO:0005634">
    <property type="term" value="C:nucleus"/>
    <property type="evidence" value="ECO:0007669"/>
    <property type="project" value="UniProtKB-SubCell"/>
</dbReference>
<keyword evidence="5 11" id="KW-0863">Zinc-finger</keyword>
<dbReference type="RefSeq" id="XP_030644359.1">
    <property type="nucleotide sequence ID" value="XM_030788499.1"/>
</dbReference>
<feature type="compositionally biased region" description="Low complexity" evidence="12">
    <location>
        <begin position="846"/>
        <end position="860"/>
    </location>
</feature>
<evidence type="ECO:0000256" key="11">
    <source>
        <dbReference type="PROSITE-ProRule" id="PRU00042"/>
    </source>
</evidence>
<feature type="compositionally biased region" description="Low complexity" evidence="12">
    <location>
        <begin position="804"/>
        <end position="815"/>
    </location>
</feature>
<reference evidence="15" key="1">
    <citation type="submission" date="2025-08" db="UniProtKB">
        <authorList>
            <consortium name="RefSeq"/>
        </authorList>
    </citation>
    <scope>IDENTIFICATION</scope>
</reference>
<dbReference type="GO" id="GO:0000978">
    <property type="term" value="F:RNA polymerase II cis-regulatory region sequence-specific DNA binding"/>
    <property type="evidence" value="ECO:0007669"/>
    <property type="project" value="TreeGrafter"/>
</dbReference>
<feature type="compositionally biased region" description="Polar residues" evidence="12">
    <location>
        <begin position="1104"/>
        <end position="1115"/>
    </location>
</feature>
<protein>
    <submittedName>
        <fullName evidence="15">Zinc finger protein 516</fullName>
    </submittedName>
</protein>
<keyword evidence="7" id="KW-0805">Transcription regulation</keyword>
<organism evidence="14 15">
    <name type="scientific">Chanos chanos</name>
    <name type="common">Milkfish</name>
    <name type="synonym">Mugil chanos</name>
    <dbReference type="NCBI Taxonomy" id="29144"/>
    <lineage>
        <taxon>Eukaryota</taxon>
        <taxon>Metazoa</taxon>
        <taxon>Chordata</taxon>
        <taxon>Craniata</taxon>
        <taxon>Vertebrata</taxon>
        <taxon>Euteleostomi</taxon>
        <taxon>Actinopterygii</taxon>
        <taxon>Neopterygii</taxon>
        <taxon>Teleostei</taxon>
        <taxon>Ostariophysi</taxon>
        <taxon>Gonorynchiformes</taxon>
        <taxon>Chanidae</taxon>
        <taxon>Chanos</taxon>
    </lineage>
</organism>
<dbReference type="PANTHER" id="PTHR45925:SF3">
    <property type="entry name" value="ZINC FINGER PROTEIN 516"/>
    <property type="match status" value="1"/>
</dbReference>
<feature type="compositionally biased region" description="Polar residues" evidence="12">
    <location>
        <begin position="109"/>
        <end position="124"/>
    </location>
</feature>
<feature type="domain" description="C2H2-type" evidence="13">
    <location>
        <begin position="228"/>
        <end position="255"/>
    </location>
</feature>